<protein>
    <submittedName>
        <fullName evidence="1">Uncharacterized protein</fullName>
    </submittedName>
</protein>
<dbReference type="PANTHER" id="PTHR42264:SF6">
    <property type="entry name" value="TRANSMEMBRANE PROTEIN"/>
    <property type="match status" value="1"/>
</dbReference>
<dbReference type="EMBL" id="MLAK01001148">
    <property type="protein sequence ID" value="OHS96887.1"/>
    <property type="molecule type" value="Genomic_DNA"/>
</dbReference>
<dbReference type="VEuPathDB" id="TrichDB:TRFO_01975"/>
<evidence type="ECO:0000313" key="2">
    <source>
        <dbReference type="Proteomes" id="UP000179807"/>
    </source>
</evidence>
<dbReference type="PANTHER" id="PTHR42264">
    <property type="entry name" value="EPHRIN_REC_LIKE DOMAIN-CONTAINING PROTEIN"/>
    <property type="match status" value="1"/>
</dbReference>
<sequence>MDEVGNIEDVLTEINRLITATRVLHPEQAILRCITFFDIALKKSNIQDLNIDLINHSLKEMTKINNGNLSPQCSISIATRLVNFFKLQKEIKNPPFDQICTEFLKTLTPASTIAVGELCNSFGYLNVETLCLAILKLKTNSNRYENIYGLIKIFRNYKTIPQINKYAFQIFQIHSKSLFSYPEKCHLISFKLLRVLVKSDILLCQPAVDFAESVLKKNSISQFIKAEATKLAVTSALNTDLSTGFSILQRIRVHSNSVISKFFEKLSPEVIVSENQLIFQYVRKYAPFHIIDISPFMSKTARDNFFGKTMIERKPSISQISILKALQIDNFSAASLAAHLAHSTNLTEQEFAISFFKTLDQETQRIFLQNSIQKLRQKFNLGEFIISRCLCEYLDHNDPCIDDYISYVIQQNNFACPLFWYQVKEATQQQIEAALEIAMTNQAFLLIESLLYYFSKDPKNSIAKTLLHYIANYSKLSHLSDHCILDLIDIIKENNRNNNVFVPFLIQKFINNPPGQQFYASLIQKPMLILNTNNEFNNFITYTAHINNFNNSSSIGGDFGEISGKIYVVPESQLVSQKIAKDFPKLYESVDTKTKDNIVKQLLSNLSKETHALLLQLVKDKKIEINVDSLLNLLTGNDFLRIELTCEIISFLNPPMEKIIKFINGNNNDLKGSSRTIRVSGSSSPVVFLLLSSVFCNSNFNDYYIKVFLSCFDLDIISNNLFALHALSSLLFARSVEIMALDLGTNLLTTLLTLVNDETSLKPLFLLLIREVFVNILPLVSIDLAQNKEMTALVLSIIESIKCCSGEISKVVFYDVSTEALTYAPQFASNYFSFEFASNSSRNVKVASANAISQTLKLSNLKEKYSNNLKDLFLFLQQTGDERISECIKTICLCKQNNLNDIENDNDQFVSIANSVFIRKCVPGLPEIEPSHQVKETALFCVQQITDKRMCFVYLTKALEIGMLNSFNLLADLIDSLKSIENSSSNSNFNSVSNSVYSSNSLLDLYKEQILKVAEFALQYDLKITKSFLDSIIMENTIKDLFSLFLKCNQRSTEFFELTTKLCILSSFYQIEKTEECKKFAQSILPLLKEIVNGFVLRSFSKLNFVYSFYSQLYSSFVWAEKIAGPIIVIPNEVLYSFLNIELMTTDELWRVEAAVNGLAQFSKHFGNEISEELIEDTLEGFIRLNPELKNHLKHKINEYIHHIIMKLQNSNVHSTNNDNNNKSDNVINTNNSFGHTEEIFNKILYLSQFLKLDWTIWAKLAQRFGFENLKKYKKGEFDSDNEKLEAFHNRLKKSIIENSFEVKLRKSEDADQIISYVRENPENGRRIVYQAIISNSEILPQLMNIVLHNFMLNNENDDHEFYLNREKDALLIISFIEKHSNDEEIMKILSKLTLNNLLETNTNKESSILVVRSLSKVSMKILAQAWSDLGQEKQKQIFDFLELIQT</sequence>
<dbReference type="GeneID" id="94825127"/>
<comment type="caution">
    <text evidence="1">The sequence shown here is derived from an EMBL/GenBank/DDBJ whole genome shotgun (WGS) entry which is preliminary data.</text>
</comment>
<dbReference type="RefSeq" id="XP_068350024.1">
    <property type="nucleotide sequence ID" value="XM_068490423.1"/>
</dbReference>
<dbReference type="OrthoDB" id="10690697at2759"/>
<organism evidence="1 2">
    <name type="scientific">Tritrichomonas foetus</name>
    <dbReference type="NCBI Taxonomy" id="1144522"/>
    <lineage>
        <taxon>Eukaryota</taxon>
        <taxon>Metamonada</taxon>
        <taxon>Parabasalia</taxon>
        <taxon>Tritrichomonadida</taxon>
        <taxon>Tritrichomonadidae</taxon>
        <taxon>Tritrichomonas</taxon>
    </lineage>
</organism>
<accession>A0A1J4JF17</accession>
<name>A0A1J4JF17_9EUKA</name>
<reference evidence="1" key="1">
    <citation type="submission" date="2016-10" db="EMBL/GenBank/DDBJ databases">
        <authorList>
            <person name="Benchimol M."/>
            <person name="Almeida L.G."/>
            <person name="Vasconcelos A.T."/>
            <person name="Perreira-Neves A."/>
            <person name="Rosa I.A."/>
            <person name="Tasca T."/>
            <person name="Bogo M.R."/>
            <person name="de Souza W."/>
        </authorList>
    </citation>
    <scope>NUCLEOTIDE SEQUENCE [LARGE SCALE GENOMIC DNA]</scope>
    <source>
        <strain evidence="1">K</strain>
    </source>
</reference>
<keyword evidence="2" id="KW-1185">Reference proteome</keyword>
<evidence type="ECO:0000313" key="1">
    <source>
        <dbReference type="EMBL" id="OHS96887.1"/>
    </source>
</evidence>
<gene>
    <name evidence="1" type="ORF">TRFO_01975</name>
</gene>
<proteinExistence type="predicted"/>
<dbReference type="Proteomes" id="UP000179807">
    <property type="component" value="Unassembled WGS sequence"/>
</dbReference>